<dbReference type="SUPFAM" id="SSF53697">
    <property type="entry name" value="SIS domain"/>
    <property type="match status" value="1"/>
</dbReference>
<accession>A0A3A1YNW2</accession>
<dbReference type="Gene3D" id="3.40.50.10490">
    <property type="entry name" value="Glucose-6-phosphate isomerase like protein, domain 1"/>
    <property type="match status" value="2"/>
</dbReference>
<dbReference type="RefSeq" id="WP_119530569.1">
    <property type="nucleotide sequence ID" value="NZ_JBHSSP010000022.1"/>
</dbReference>
<dbReference type="CDD" id="cd05010">
    <property type="entry name" value="SIS_AgaS_like"/>
    <property type="match status" value="1"/>
</dbReference>
<dbReference type="GO" id="GO:1901135">
    <property type="term" value="P:carbohydrate derivative metabolic process"/>
    <property type="evidence" value="ECO:0007669"/>
    <property type="project" value="InterPro"/>
</dbReference>
<dbReference type="InterPro" id="IPR050303">
    <property type="entry name" value="GatZ_KbaZ_carbometab"/>
</dbReference>
<dbReference type="EMBL" id="NRJG01000037">
    <property type="protein sequence ID" value="RIY39241.1"/>
    <property type="molecule type" value="Genomic_DNA"/>
</dbReference>
<proteinExistence type="inferred from homology"/>
<dbReference type="InterPro" id="IPR035466">
    <property type="entry name" value="GlmS/AgaS_SIS"/>
</dbReference>
<protein>
    <recommendedName>
        <fullName evidence="5">SIS domain-containing protein</fullName>
    </recommendedName>
</protein>
<keyword evidence="2" id="KW-0677">Repeat</keyword>
<evidence type="ECO:0000313" key="7">
    <source>
        <dbReference type="Proteomes" id="UP000265916"/>
    </source>
</evidence>
<evidence type="ECO:0000256" key="4">
    <source>
        <dbReference type="ARBA" id="ARBA00029292"/>
    </source>
</evidence>
<dbReference type="AlphaFoldDB" id="A0A3A1YNW2"/>
<dbReference type="CDD" id="cd05008">
    <property type="entry name" value="SIS_GlmS_GlmD_1"/>
    <property type="match status" value="1"/>
</dbReference>
<dbReference type="Proteomes" id="UP000265916">
    <property type="component" value="Unassembled WGS sequence"/>
</dbReference>
<evidence type="ECO:0000259" key="5">
    <source>
        <dbReference type="PROSITE" id="PS51464"/>
    </source>
</evidence>
<dbReference type="Pfam" id="PF01380">
    <property type="entry name" value="SIS"/>
    <property type="match status" value="1"/>
</dbReference>
<evidence type="ECO:0000256" key="3">
    <source>
        <dbReference type="ARBA" id="ARBA00022801"/>
    </source>
</evidence>
<dbReference type="GO" id="GO:0009401">
    <property type="term" value="P:phosphoenolpyruvate-dependent sugar phosphotransferase system"/>
    <property type="evidence" value="ECO:0007669"/>
    <property type="project" value="TreeGrafter"/>
</dbReference>
<comment type="catalytic activity">
    <reaction evidence="4">
        <text>D-galactosamine 6-phosphate + H2O = D-tagatopyranose 1-phosphate + NH4(+)</text>
        <dbReference type="Rhea" id="RHEA:47680"/>
        <dbReference type="ChEBI" id="CHEBI:15377"/>
        <dbReference type="ChEBI" id="CHEBI:28938"/>
        <dbReference type="ChEBI" id="CHEBI:71674"/>
        <dbReference type="ChEBI" id="CHEBI:138150"/>
    </reaction>
</comment>
<feature type="domain" description="SIS" evidence="5">
    <location>
        <begin position="220"/>
        <end position="388"/>
    </location>
</feature>
<dbReference type="GO" id="GO:0097367">
    <property type="term" value="F:carbohydrate derivative binding"/>
    <property type="evidence" value="ECO:0007669"/>
    <property type="project" value="InterPro"/>
</dbReference>
<feature type="domain" description="SIS" evidence="5">
    <location>
        <begin position="50"/>
        <end position="204"/>
    </location>
</feature>
<evidence type="ECO:0000256" key="1">
    <source>
        <dbReference type="ARBA" id="ARBA00007748"/>
    </source>
</evidence>
<sequence>MEETILGFTPEALAKTQATFTATEIAQQPDAWVEALATVHGQATELQYFLERHLTPESQIILTGAGTSAFVGRTIKPFLMQHTPCPVLEVATTDLVSNPHEYFGKDRPTLLVSFARSGNSPESNAAIELANQCLSQVGHLIITCNPEGKLALTGKKQSHSYVILMPECTNDQSFAMTSSYTSMMIAALTAFNLQHQKVLEQLYAVPKLTAKVLERLNVQAKELVETKASRLVYLGSGGFLGLAQEAALKVLELTAGKLMATYDSPLGFRHGPKSLVNEETVIIEFLSNDNYTKLYDQDLAAELVSNDIAKRVVTLGTGDLTPFYQDKGLVSEEAGKVVLGKGKTEVVALSVPEFAQASDLQLIFPYIVFAQAFALHSSLAYGITPDNPCPTGEVNRVVQGVNIYPLAK</sequence>
<keyword evidence="7" id="KW-1185">Reference proteome</keyword>
<dbReference type="PROSITE" id="PS51464">
    <property type="entry name" value="SIS"/>
    <property type="match status" value="2"/>
</dbReference>
<dbReference type="InterPro" id="IPR001347">
    <property type="entry name" value="SIS_dom"/>
</dbReference>
<comment type="caution">
    <text evidence="6">The sequence shown here is derived from an EMBL/GenBank/DDBJ whole genome shotgun (WGS) entry which is preliminary data.</text>
</comment>
<dbReference type="PANTHER" id="PTHR32502">
    <property type="entry name" value="N-ACETYLGALACTOSAMINE PERMEASE II COMPONENT-RELATED"/>
    <property type="match status" value="1"/>
</dbReference>
<name>A0A3A1YNW2_9GAMM</name>
<evidence type="ECO:0000313" key="6">
    <source>
        <dbReference type="EMBL" id="RIY39241.1"/>
    </source>
</evidence>
<reference evidence="6 7" key="1">
    <citation type="submission" date="2017-08" db="EMBL/GenBank/DDBJ databases">
        <title>Reclassification of Bisgaard taxon 37 and 44.</title>
        <authorList>
            <person name="Christensen H."/>
        </authorList>
    </citation>
    <scope>NUCLEOTIDE SEQUENCE [LARGE SCALE GENOMIC DNA]</scope>
    <source>
        <strain evidence="6 7">111</strain>
    </source>
</reference>
<dbReference type="InterPro" id="IPR035464">
    <property type="entry name" value="SIS_AgaS"/>
</dbReference>
<dbReference type="PANTHER" id="PTHR32502:SF3">
    <property type="entry name" value="D-GALACTOSAMINE-6-PHOSPHATE DEAMINASE AGAS-RELATED"/>
    <property type="match status" value="1"/>
</dbReference>
<comment type="similarity">
    <text evidence="1">Belongs to the SIS family. AgaS subfamily.</text>
</comment>
<dbReference type="OrthoDB" id="9779207at2"/>
<organism evidence="6 7">
    <name type="scientific">Psittacicella hinzii</name>
    <dbReference type="NCBI Taxonomy" id="2028575"/>
    <lineage>
        <taxon>Bacteria</taxon>
        <taxon>Pseudomonadati</taxon>
        <taxon>Pseudomonadota</taxon>
        <taxon>Gammaproteobacteria</taxon>
        <taxon>Pasteurellales</taxon>
        <taxon>Psittacicellaceae</taxon>
        <taxon>Psittacicella</taxon>
    </lineage>
</organism>
<keyword evidence="3" id="KW-0378">Hydrolase</keyword>
<dbReference type="InterPro" id="IPR046348">
    <property type="entry name" value="SIS_dom_sf"/>
</dbReference>
<evidence type="ECO:0000256" key="2">
    <source>
        <dbReference type="ARBA" id="ARBA00022737"/>
    </source>
</evidence>
<dbReference type="GO" id="GO:0016787">
    <property type="term" value="F:hydrolase activity"/>
    <property type="evidence" value="ECO:0007669"/>
    <property type="project" value="UniProtKB-KW"/>
</dbReference>
<gene>
    <name evidence="6" type="ORF">CKF58_02545</name>
</gene>
<dbReference type="GO" id="GO:0005886">
    <property type="term" value="C:plasma membrane"/>
    <property type="evidence" value="ECO:0007669"/>
    <property type="project" value="TreeGrafter"/>
</dbReference>